<dbReference type="RefSeq" id="WP_160892010.1">
    <property type="nucleotide sequence ID" value="NZ_WUMU01000003.1"/>
</dbReference>
<keyword evidence="1" id="KW-0812">Transmembrane</keyword>
<dbReference type="InterPro" id="IPR020308">
    <property type="entry name" value="Uncharacterised_Ynq1"/>
</dbReference>
<protein>
    <recommendedName>
        <fullName evidence="4">DUF5337 domain-containing protein</fullName>
    </recommendedName>
</protein>
<evidence type="ECO:0000313" key="2">
    <source>
        <dbReference type="EMBL" id="MXN17072.1"/>
    </source>
</evidence>
<proteinExistence type="predicted"/>
<organism evidence="2 3">
    <name type="scientific">Pseudooceanicola albus</name>
    <dbReference type="NCBI Taxonomy" id="2692189"/>
    <lineage>
        <taxon>Bacteria</taxon>
        <taxon>Pseudomonadati</taxon>
        <taxon>Pseudomonadota</taxon>
        <taxon>Alphaproteobacteria</taxon>
        <taxon>Rhodobacterales</taxon>
        <taxon>Paracoccaceae</taxon>
        <taxon>Pseudooceanicola</taxon>
    </lineage>
</organism>
<reference evidence="2 3" key="1">
    <citation type="submission" date="2019-12" db="EMBL/GenBank/DDBJ databases">
        <authorList>
            <person name="Li M."/>
        </authorList>
    </citation>
    <scope>NUCLEOTIDE SEQUENCE [LARGE SCALE GENOMIC DNA]</scope>
    <source>
        <strain evidence="2 3">GBMRC 2024</strain>
    </source>
</reference>
<name>A0A6L7G058_9RHOB</name>
<keyword evidence="3" id="KW-1185">Reference proteome</keyword>
<evidence type="ECO:0000313" key="3">
    <source>
        <dbReference type="Proteomes" id="UP000477911"/>
    </source>
</evidence>
<dbReference type="AlphaFoldDB" id="A0A6L7G058"/>
<comment type="caution">
    <text evidence="2">The sequence shown here is derived from an EMBL/GenBank/DDBJ whole genome shotgun (WGS) entry which is preliminary data.</text>
</comment>
<dbReference type="Proteomes" id="UP000477911">
    <property type="component" value="Unassembled WGS sequence"/>
</dbReference>
<gene>
    <name evidence="2" type="ORF">GR170_04440</name>
</gene>
<evidence type="ECO:0008006" key="4">
    <source>
        <dbReference type="Google" id="ProtNLM"/>
    </source>
</evidence>
<feature type="transmembrane region" description="Helical" evidence="1">
    <location>
        <begin position="42"/>
        <end position="62"/>
    </location>
</feature>
<feature type="transmembrane region" description="Helical" evidence="1">
    <location>
        <begin position="18"/>
        <end position="36"/>
    </location>
</feature>
<sequence length="76" mass="8472">MTGDRSTQIARARKSRQLAIVIAVTMLAWMGLQLLGGKMGLPGRYAFLLDFAAIVALVWVLVEATRIWRARRDDKG</sequence>
<evidence type="ECO:0000256" key="1">
    <source>
        <dbReference type="SAM" id="Phobius"/>
    </source>
</evidence>
<keyword evidence="1" id="KW-1133">Transmembrane helix</keyword>
<accession>A0A6L7G058</accession>
<keyword evidence="1" id="KW-0472">Membrane</keyword>
<dbReference type="Pfam" id="PF17272">
    <property type="entry name" value="DUF5337"/>
    <property type="match status" value="1"/>
</dbReference>
<dbReference type="EMBL" id="WUMU01000003">
    <property type="protein sequence ID" value="MXN17072.1"/>
    <property type="molecule type" value="Genomic_DNA"/>
</dbReference>